<proteinExistence type="predicted"/>
<dbReference type="GO" id="GO:0004803">
    <property type="term" value="F:transposase activity"/>
    <property type="evidence" value="ECO:0007669"/>
    <property type="project" value="InterPro"/>
</dbReference>
<protein>
    <submittedName>
        <fullName evidence="3">ISAs1 family transposase</fullName>
    </submittedName>
</protein>
<gene>
    <name evidence="3" type="ORF">F4Y08_10470</name>
</gene>
<dbReference type="GO" id="GO:0003677">
    <property type="term" value="F:DNA binding"/>
    <property type="evidence" value="ECO:0007669"/>
    <property type="project" value="InterPro"/>
</dbReference>
<reference evidence="3" key="1">
    <citation type="submission" date="2019-09" db="EMBL/GenBank/DDBJ databases">
        <title>Characterisation of the sponge microbiome using genome-centric metagenomics.</title>
        <authorList>
            <person name="Engelberts J.P."/>
            <person name="Robbins S.J."/>
            <person name="De Goeij J.M."/>
            <person name="Aranda M."/>
            <person name="Bell S.C."/>
            <person name="Webster N.S."/>
        </authorList>
    </citation>
    <scope>NUCLEOTIDE SEQUENCE</scope>
    <source>
        <strain evidence="3">SB0662_bin_9</strain>
    </source>
</reference>
<evidence type="ECO:0000313" key="3">
    <source>
        <dbReference type="EMBL" id="MYD90741.1"/>
    </source>
</evidence>
<organism evidence="3">
    <name type="scientific">Caldilineaceae bacterium SB0662_bin_9</name>
    <dbReference type="NCBI Taxonomy" id="2605258"/>
    <lineage>
        <taxon>Bacteria</taxon>
        <taxon>Bacillati</taxon>
        <taxon>Chloroflexota</taxon>
        <taxon>Caldilineae</taxon>
        <taxon>Caldilineales</taxon>
        <taxon>Caldilineaceae</taxon>
    </lineage>
</organism>
<feature type="domain" description="Transposase IS4-like" evidence="1">
    <location>
        <begin position="107"/>
        <end position="347"/>
    </location>
</feature>
<dbReference type="InterPro" id="IPR002559">
    <property type="entry name" value="Transposase_11"/>
</dbReference>
<dbReference type="InterPro" id="IPR051698">
    <property type="entry name" value="Transposase_11-like"/>
</dbReference>
<sequence>MADTTPVPLVSLFAEVDDPRRSQARLHALEDILLMATLAVICGADSWTEVELFGRQKQAWLETFLELPHGIPSHDTFGRVFARLDPHQLEGCFARWVQSLAAALQAQVVSVDGKAARRSHDAGRGVPALHLVGAWADAARLVLGQQRVDDHSNEITAIPELLEMLVLKGCIVTIDALGCQKRIAQTIRDQDADYVRALKGNQPQLHEAVVETFAVEQAEGFEGCVHDFHQTVNKDHGRIETRRCWAIDTPEYIRYVDPEGAWPDLCSLVMIEAQRRQNEQVVSETRYYISSLPAEARALLQAVRSHWGVENRLHWVLDMAFREDESRIRTGHAAHNMAILRRLALNLLRRETTAKGGIAARRKQAGWNNGYLLKVLSN</sequence>
<dbReference type="InterPro" id="IPR047647">
    <property type="entry name" value="ISAs1_transpos"/>
</dbReference>
<dbReference type="AlphaFoldDB" id="A0A6B1DU09"/>
<dbReference type="PANTHER" id="PTHR30298:SF0">
    <property type="entry name" value="PROTEIN YBFL-RELATED"/>
    <property type="match status" value="1"/>
</dbReference>
<evidence type="ECO:0000259" key="2">
    <source>
        <dbReference type="Pfam" id="PF13808"/>
    </source>
</evidence>
<dbReference type="EMBL" id="VXPY01000076">
    <property type="protein sequence ID" value="MYD90741.1"/>
    <property type="molecule type" value="Genomic_DNA"/>
</dbReference>
<dbReference type="PANTHER" id="PTHR30298">
    <property type="entry name" value="H REPEAT-ASSOCIATED PREDICTED TRANSPOSASE"/>
    <property type="match status" value="1"/>
</dbReference>
<dbReference type="GO" id="GO:0006313">
    <property type="term" value="P:DNA transposition"/>
    <property type="evidence" value="ECO:0007669"/>
    <property type="project" value="InterPro"/>
</dbReference>
<dbReference type="InterPro" id="IPR032806">
    <property type="entry name" value="YbfD_N"/>
</dbReference>
<accession>A0A6B1DU09</accession>
<evidence type="ECO:0000259" key="1">
    <source>
        <dbReference type="Pfam" id="PF01609"/>
    </source>
</evidence>
<dbReference type="NCBIfam" id="NF033564">
    <property type="entry name" value="transpos_ISAs1"/>
    <property type="match status" value="1"/>
</dbReference>
<dbReference type="Pfam" id="PF13808">
    <property type="entry name" value="DDE_Tnp_1_assoc"/>
    <property type="match status" value="1"/>
</dbReference>
<comment type="caution">
    <text evidence="3">The sequence shown here is derived from an EMBL/GenBank/DDBJ whole genome shotgun (WGS) entry which is preliminary data.</text>
</comment>
<name>A0A6B1DU09_9CHLR</name>
<dbReference type="Pfam" id="PF01609">
    <property type="entry name" value="DDE_Tnp_1"/>
    <property type="match status" value="1"/>
</dbReference>
<feature type="domain" description="H repeat-associated protein N-terminal" evidence="2">
    <location>
        <begin position="12"/>
        <end position="97"/>
    </location>
</feature>